<evidence type="ECO:0000259" key="1">
    <source>
        <dbReference type="Pfam" id="PF14080"/>
    </source>
</evidence>
<organism evidence="2 3">
    <name type="scientific">Corynebacterium guangdongense</name>
    <dbReference type="NCBI Taxonomy" id="1783348"/>
    <lineage>
        <taxon>Bacteria</taxon>
        <taxon>Bacillati</taxon>
        <taxon>Actinomycetota</taxon>
        <taxon>Actinomycetes</taxon>
        <taxon>Mycobacteriales</taxon>
        <taxon>Corynebacteriaceae</taxon>
        <taxon>Corynebacterium</taxon>
    </lineage>
</organism>
<evidence type="ECO:0000313" key="3">
    <source>
        <dbReference type="Proteomes" id="UP001180840"/>
    </source>
</evidence>
<dbReference type="InterPro" id="IPR025357">
    <property type="entry name" value="DUF4261"/>
</dbReference>
<comment type="caution">
    <text evidence="2">The sequence shown here is derived from an EMBL/GenBank/DDBJ whole genome shotgun (WGS) entry which is preliminary data.</text>
</comment>
<proteinExistence type="predicted"/>
<dbReference type="Proteomes" id="UP001180840">
    <property type="component" value="Unassembled WGS sequence"/>
</dbReference>
<name>A0ABU1ZV05_9CORY</name>
<gene>
    <name evidence="2" type="ORF">J2S39_000442</name>
</gene>
<dbReference type="Pfam" id="PF14080">
    <property type="entry name" value="DUF4261"/>
    <property type="match status" value="1"/>
</dbReference>
<sequence length="257" mass="27490">MTQTPPANDVAMGTILLSSHRDAESLLELVRRFAPGACVGAEGETGSAIIQYSDGGVELFLTPIDASHAGQEVVDYIHPILTEEEEIPHIINHSAQLLVVAARLGGGNPGRAREERREVRQAHARAIRGLIDMEEAVGYVRPGTTMGLRALRGQLADATQPPVYLHAPVWLWAGDDGLTAYTFGLADLGHPELQVVASAAEPAEIFTLLCDLVAYVAEKGATLSDGDTFGRTGGERIPLTGARWLVDAEQDALRLEI</sequence>
<protein>
    <recommendedName>
        <fullName evidence="1">DUF4261 domain-containing protein</fullName>
    </recommendedName>
</protein>
<feature type="domain" description="DUF4261" evidence="1">
    <location>
        <begin position="181"/>
        <end position="243"/>
    </location>
</feature>
<accession>A0ABU1ZV05</accession>
<reference evidence="2" key="1">
    <citation type="submission" date="2023-07" db="EMBL/GenBank/DDBJ databases">
        <title>Sequencing the genomes of 1000 actinobacteria strains.</title>
        <authorList>
            <person name="Klenk H.-P."/>
        </authorList>
    </citation>
    <scope>NUCLEOTIDE SEQUENCE</scope>
    <source>
        <strain evidence="2">DSM 107476</strain>
    </source>
</reference>
<dbReference type="RefSeq" id="WP_290197762.1">
    <property type="nucleotide sequence ID" value="NZ_CP047654.1"/>
</dbReference>
<keyword evidence="3" id="KW-1185">Reference proteome</keyword>
<evidence type="ECO:0000313" key="2">
    <source>
        <dbReference type="EMBL" id="MDR7328766.1"/>
    </source>
</evidence>
<dbReference type="EMBL" id="JAVDXZ010000001">
    <property type="protein sequence ID" value="MDR7328766.1"/>
    <property type="molecule type" value="Genomic_DNA"/>
</dbReference>